<sequence length="1201" mass="133930">MGNELSSRELGSDLAMLALLRSLEEARMARSSSEPIMTQHGWDPDDCSDNMDVLEDGLKVRKKVSRTLSPLLPIPEMRTDAVRGKKSYRNGTHIWRIHWPKQHRGSHAMVGVASTQAPLKCIGFTHLIGSNDQSLGWDIARNLLIYNDCTIRRYPDGKMPGFEAPEDITVILNMDTGVLGFKGGGENYGVALTGLRSINRPLSPAISATKDGAEIGIHYLGGTDSGPTVGPTPITSPRPASAAGAFTFHSKVHGSAVKFLNNYRTAAREDPLNNDKNAVVFTSRPLETEELFEIHIDKRIKGSDKPGSVEIGVTTVNPQELSSVPATMTDCKVGQTWMYSGAEMLLNSLKVANMPKDIYELQSTGKLSKLGVKRDAQGRLDIFVNGEYIGTINDRFPTTIYGVVDIYMQTVQVSITSPKVEAPIEKEEEPSGQTQEAAKSTSPTSPPPPPITFRKTCGKNVEMSSDQKTATRRNYMTDCDNGIVLSSRPLQSGEMFEIRVDKTISKWDHEGLKIGLVDLHSGFEIPRTLPGQIAEVTWSWVGDEVFHDRRVEKKLNMNLNRVKNGDRVGVMRASDNTVHFFYNGQDFGAAADRIPEKVFAIVDVHGCTFEVSLNMPDTEMETKQTAPGPNPNSEVNTALMKMKQTVELLKIKNEASIKKVKQMAQENLLELYRSHQDPLLRKAMGEKFTEMQGETHIVDYLKFLRECGLEVDYIQECYSTLRKICVWYSNDSLKFARALGETDLLSIVVSELQKYKNKSYETDEKLLDVVKTDLILLHNCAKVTENRGVIRRLQVIDAILPYRNSKIKELSTHALMALSYMVAIDEHHYIQADENSIAFILQILEEAFSNKTTHMSETGYHVDEVLVGLANLAKNKGNRINVVKKQGVNTFVKIMKLGRPSEQECAAMALLEMVDDTTVQHIAATPGLHGVLATMKNSPVEAVRQASERLLLKLPSQDSFVQMMPDMPKPTAPKRRKCDYKEICNAYMKTLNLNDAFFDHEFDRCYCSVCHTDRGDDLYYTRGDPPKDYGIPAGWCRYALSLPAKAKAMNVLEAWHRAYHGTRSTAVAKILQVGELLMPGDTALGGEKISVCKGHFTEERKPEGFNIKKIFVSPSIRYAGHSAYAMPHKYKDATTEKNYVARVAFQICIRPDSYVVGDQTIGALSQIDPKFDNQEIEWATEERGSTVLYGLLVKLEEEVSA</sequence>
<dbReference type="InterPro" id="IPR006573">
    <property type="entry name" value="NHR_dom"/>
</dbReference>
<dbReference type="Proteomes" id="UP000085678">
    <property type="component" value="Unplaced"/>
</dbReference>
<dbReference type="Gene3D" id="2.60.120.920">
    <property type="match status" value="3"/>
</dbReference>
<dbReference type="InterPro" id="IPR043136">
    <property type="entry name" value="B30.2/SPRY_sf"/>
</dbReference>
<dbReference type="OrthoDB" id="49113at2759"/>
<gene>
    <name evidence="5" type="primary">LOC106153663</name>
</gene>
<dbReference type="InterPro" id="IPR001870">
    <property type="entry name" value="B30.2/SPRY"/>
</dbReference>
<evidence type="ECO:0000313" key="4">
    <source>
        <dbReference type="Proteomes" id="UP000085678"/>
    </source>
</evidence>
<dbReference type="SUPFAM" id="SSF48371">
    <property type="entry name" value="ARM repeat"/>
    <property type="match status" value="1"/>
</dbReference>
<protein>
    <submittedName>
        <fullName evidence="5">Neuralized-like protein 4</fullName>
    </submittedName>
</protein>
<dbReference type="InterPro" id="IPR013320">
    <property type="entry name" value="ConA-like_dom_sf"/>
</dbReference>
<dbReference type="RefSeq" id="XP_013383120.1">
    <property type="nucleotide sequence ID" value="XM_013527666.2"/>
</dbReference>
<dbReference type="CDD" id="cd12887">
    <property type="entry name" value="SPRY_NHR_like"/>
    <property type="match status" value="2"/>
</dbReference>
<dbReference type="Pfam" id="PF07177">
    <property type="entry name" value="Neuralized"/>
    <property type="match status" value="2"/>
</dbReference>
<dbReference type="PANTHER" id="PTHR12429">
    <property type="entry name" value="NEURALIZED"/>
    <property type="match status" value="1"/>
</dbReference>
<dbReference type="Pfam" id="PF00622">
    <property type="entry name" value="SPRY"/>
    <property type="match status" value="1"/>
</dbReference>
<keyword evidence="4" id="KW-1185">Reference proteome</keyword>
<dbReference type="PANTHER" id="PTHR12429:SF14">
    <property type="entry name" value="NEURALIZED-LIKE PROTEIN 4"/>
    <property type="match status" value="1"/>
</dbReference>
<dbReference type="InterPro" id="IPR037962">
    <property type="entry name" value="Neuralized"/>
</dbReference>
<organism evidence="4 5">
    <name type="scientific">Lingula anatina</name>
    <name type="common">Brachiopod</name>
    <name type="synonym">Lingula unguis</name>
    <dbReference type="NCBI Taxonomy" id="7574"/>
    <lineage>
        <taxon>Eukaryota</taxon>
        <taxon>Metazoa</taxon>
        <taxon>Spiralia</taxon>
        <taxon>Lophotrochozoa</taxon>
        <taxon>Brachiopoda</taxon>
        <taxon>Linguliformea</taxon>
        <taxon>Lingulata</taxon>
        <taxon>Lingulida</taxon>
        <taxon>Linguloidea</taxon>
        <taxon>Lingulidae</taxon>
        <taxon>Lingula</taxon>
    </lineage>
</organism>
<accession>A0A1S3HAL9</accession>
<dbReference type="PROSITE" id="PS50188">
    <property type="entry name" value="B302_SPRY"/>
    <property type="match status" value="1"/>
</dbReference>
<dbReference type="Gene3D" id="1.25.10.10">
    <property type="entry name" value="Leucine-rich Repeat Variant"/>
    <property type="match status" value="1"/>
</dbReference>
<feature type="domain" description="B30.2/SPRY" evidence="2">
    <location>
        <begin position="19"/>
        <end position="224"/>
    </location>
</feature>
<dbReference type="PROSITE" id="PS51065">
    <property type="entry name" value="NHR"/>
    <property type="match status" value="2"/>
</dbReference>
<dbReference type="InParanoid" id="A0A1S3HAL9"/>
<feature type="domain" description="NHR" evidence="3">
    <location>
        <begin position="450"/>
        <end position="616"/>
    </location>
</feature>
<dbReference type="KEGG" id="lak:106153663"/>
<evidence type="ECO:0000259" key="2">
    <source>
        <dbReference type="PROSITE" id="PS50188"/>
    </source>
</evidence>
<dbReference type="AlphaFoldDB" id="A0A1S3HAL9"/>
<dbReference type="InterPro" id="IPR003877">
    <property type="entry name" value="SPRY_dom"/>
</dbReference>
<dbReference type="SMART" id="SM00588">
    <property type="entry name" value="NEUZ"/>
    <property type="match status" value="2"/>
</dbReference>
<evidence type="ECO:0000256" key="1">
    <source>
        <dbReference type="SAM" id="MobiDB-lite"/>
    </source>
</evidence>
<dbReference type="GeneID" id="106153663"/>
<evidence type="ECO:0000259" key="3">
    <source>
        <dbReference type="PROSITE" id="PS51065"/>
    </source>
</evidence>
<dbReference type="GO" id="GO:0061630">
    <property type="term" value="F:ubiquitin protein ligase activity"/>
    <property type="evidence" value="ECO:0007669"/>
    <property type="project" value="TreeGrafter"/>
</dbReference>
<reference evidence="5" key="1">
    <citation type="submission" date="2025-08" db="UniProtKB">
        <authorList>
            <consortium name="RefSeq"/>
        </authorList>
    </citation>
    <scope>IDENTIFICATION</scope>
    <source>
        <tissue evidence="5">Gonads</tissue>
    </source>
</reference>
<feature type="region of interest" description="Disordered" evidence="1">
    <location>
        <begin position="421"/>
        <end position="468"/>
    </location>
</feature>
<dbReference type="InterPro" id="IPR011989">
    <property type="entry name" value="ARM-like"/>
</dbReference>
<feature type="domain" description="NHR" evidence="3">
    <location>
        <begin position="245"/>
        <end position="418"/>
    </location>
</feature>
<dbReference type="FunFam" id="2.60.120.920:FF:000001">
    <property type="entry name" value="neuralized-like protein 4 isoform X1"/>
    <property type="match status" value="1"/>
</dbReference>
<dbReference type="InterPro" id="IPR016024">
    <property type="entry name" value="ARM-type_fold"/>
</dbReference>
<dbReference type="SUPFAM" id="SSF49899">
    <property type="entry name" value="Concanavalin A-like lectins/glucanases"/>
    <property type="match status" value="2"/>
</dbReference>
<proteinExistence type="predicted"/>
<name>A0A1S3HAL9_LINAN</name>
<evidence type="ECO:0000313" key="5">
    <source>
        <dbReference type="RefSeq" id="XP_013383120.1"/>
    </source>
</evidence>